<protein>
    <submittedName>
        <fullName evidence="1">Uncharacterized protein</fullName>
    </submittedName>
</protein>
<accession>A0A518DPH7</accession>
<dbReference type="RefSeq" id="WP_145050871.1">
    <property type="nucleotide sequence ID" value="NZ_CP036433.1"/>
</dbReference>
<gene>
    <name evidence="1" type="ORF">Pla8534_14940</name>
</gene>
<dbReference type="OrthoDB" id="282152at2"/>
<dbReference type="Proteomes" id="UP000317648">
    <property type="component" value="Chromosome"/>
</dbReference>
<dbReference type="AlphaFoldDB" id="A0A518DPH7"/>
<name>A0A518DPH7_9BACT</name>
<dbReference type="EMBL" id="CP036433">
    <property type="protein sequence ID" value="QDU93713.1"/>
    <property type="molecule type" value="Genomic_DNA"/>
</dbReference>
<evidence type="ECO:0000313" key="2">
    <source>
        <dbReference type="Proteomes" id="UP000317648"/>
    </source>
</evidence>
<keyword evidence="2" id="KW-1185">Reference proteome</keyword>
<dbReference type="KEGG" id="lcre:Pla8534_14940"/>
<sequence>MAKKSKKKNEFTGRWRITWMDQWDQDYVDDEVEGFIEFDRNGLGSFHFACVQGQMDCRLTTRDGKPAIEFSWDGNDEMDAAIGRGWAVVKDSQLEGMLFFHFGDESEFRAVKAAAKRKRRK</sequence>
<proteinExistence type="predicted"/>
<organism evidence="1 2">
    <name type="scientific">Lignipirellula cremea</name>
    <dbReference type="NCBI Taxonomy" id="2528010"/>
    <lineage>
        <taxon>Bacteria</taxon>
        <taxon>Pseudomonadati</taxon>
        <taxon>Planctomycetota</taxon>
        <taxon>Planctomycetia</taxon>
        <taxon>Pirellulales</taxon>
        <taxon>Pirellulaceae</taxon>
        <taxon>Lignipirellula</taxon>
    </lineage>
</organism>
<reference evidence="1 2" key="1">
    <citation type="submission" date="2019-02" db="EMBL/GenBank/DDBJ databases">
        <title>Deep-cultivation of Planctomycetes and their phenomic and genomic characterization uncovers novel biology.</title>
        <authorList>
            <person name="Wiegand S."/>
            <person name="Jogler M."/>
            <person name="Boedeker C."/>
            <person name="Pinto D."/>
            <person name="Vollmers J."/>
            <person name="Rivas-Marin E."/>
            <person name="Kohn T."/>
            <person name="Peeters S.H."/>
            <person name="Heuer A."/>
            <person name="Rast P."/>
            <person name="Oberbeckmann S."/>
            <person name="Bunk B."/>
            <person name="Jeske O."/>
            <person name="Meyerdierks A."/>
            <person name="Storesund J.E."/>
            <person name="Kallscheuer N."/>
            <person name="Luecker S."/>
            <person name="Lage O.M."/>
            <person name="Pohl T."/>
            <person name="Merkel B.J."/>
            <person name="Hornburger P."/>
            <person name="Mueller R.-W."/>
            <person name="Bruemmer F."/>
            <person name="Labrenz M."/>
            <person name="Spormann A.M."/>
            <person name="Op den Camp H."/>
            <person name="Overmann J."/>
            <person name="Amann R."/>
            <person name="Jetten M.S.M."/>
            <person name="Mascher T."/>
            <person name="Medema M.H."/>
            <person name="Devos D.P."/>
            <person name="Kaster A.-K."/>
            <person name="Ovreas L."/>
            <person name="Rohde M."/>
            <person name="Galperin M.Y."/>
            <person name="Jogler C."/>
        </authorList>
    </citation>
    <scope>NUCLEOTIDE SEQUENCE [LARGE SCALE GENOMIC DNA]</scope>
    <source>
        <strain evidence="1 2">Pla85_3_4</strain>
    </source>
</reference>
<evidence type="ECO:0000313" key="1">
    <source>
        <dbReference type="EMBL" id="QDU93713.1"/>
    </source>
</evidence>